<dbReference type="Proteomes" id="UP001175226">
    <property type="component" value="Unassembled WGS sequence"/>
</dbReference>
<dbReference type="EMBL" id="JAUEPT010000216">
    <property type="protein sequence ID" value="KAK0429713.1"/>
    <property type="molecule type" value="Genomic_DNA"/>
</dbReference>
<gene>
    <name evidence="1" type="ORF">EV421DRAFT_1745178</name>
</gene>
<name>A0AA39ISQ5_9AGAR</name>
<reference evidence="1" key="1">
    <citation type="submission" date="2023-06" db="EMBL/GenBank/DDBJ databases">
        <authorList>
            <consortium name="Lawrence Berkeley National Laboratory"/>
            <person name="Ahrendt S."/>
            <person name="Sahu N."/>
            <person name="Indic B."/>
            <person name="Wong-Bajracharya J."/>
            <person name="Merenyi Z."/>
            <person name="Ke H.-M."/>
            <person name="Monk M."/>
            <person name="Kocsube S."/>
            <person name="Drula E."/>
            <person name="Lipzen A."/>
            <person name="Balint B."/>
            <person name="Henrissat B."/>
            <person name="Andreopoulos B."/>
            <person name="Martin F.M."/>
            <person name="Harder C.B."/>
            <person name="Rigling D."/>
            <person name="Ford K.L."/>
            <person name="Foster G.D."/>
            <person name="Pangilinan J."/>
            <person name="Papanicolaou A."/>
            <person name="Barry K."/>
            <person name="LaButti K."/>
            <person name="Viragh M."/>
            <person name="Koriabine M."/>
            <person name="Yan M."/>
            <person name="Riley R."/>
            <person name="Champramary S."/>
            <person name="Plett K.L."/>
            <person name="Tsai I.J."/>
            <person name="Slot J."/>
            <person name="Sipos G."/>
            <person name="Plett J."/>
            <person name="Nagy L.G."/>
            <person name="Grigoriev I.V."/>
        </authorList>
    </citation>
    <scope>NUCLEOTIDE SEQUENCE</scope>
    <source>
        <strain evidence="1">FPL87.14</strain>
    </source>
</reference>
<keyword evidence="2" id="KW-1185">Reference proteome</keyword>
<organism evidence="1 2">
    <name type="scientific">Armillaria borealis</name>
    <dbReference type="NCBI Taxonomy" id="47425"/>
    <lineage>
        <taxon>Eukaryota</taxon>
        <taxon>Fungi</taxon>
        <taxon>Dikarya</taxon>
        <taxon>Basidiomycota</taxon>
        <taxon>Agaricomycotina</taxon>
        <taxon>Agaricomycetes</taxon>
        <taxon>Agaricomycetidae</taxon>
        <taxon>Agaricales</taxon>
        <taxon>Marasmiineae</taxon>
        <taxon>Physalacriaceae</taxon>
        <taxon>Armillaria</taxon>
    </lineage>
</organism>
<comment type="caution">
    <text evidence="1">The sequence shown here is derived from an EMBL/GenBank/DDBJ whole genome shotgun (WGS) entry which is preliminary data.</text>
</comment>
<dbReference type="AlphaFoldDB" id="A0AA39ISQ5"/>
<evidence type="ECO:0000313" key="2">
    <source>
        <dbReference type="Proteomes" id="UP001175226"/>
    </source>
</evidence>
<sequence>MLHGMLFSESCDLACPHQCIASMFSHRRSSGDGFLTSRQLVSVNSSCVDHEEVHSLRSSENEPLPTVKTVSEDSEEGKEIVYPHFPQEIMDKIVWEAAEDIIAVKTTSISSRVLIAPSQKSLFTHITVTRKRTPELWLDIFEEFPLFRSYVRSVTIRNVTALWESSLRVLVQSLDTGSSLDDLYITHTSFRPSLEPLLNVLWPIFGKVVIQNCTLTESSLKHMLQGAVRMKSLCIGFADRHLLSSKYCGHWMVDRSVEEHSIASFYYFMDYGHSAFLESDAFRRCLFPRLNALKDLMIRADYIVSGQVQHIISGCSSTLVDLDVLFICGRTELRRAPLDLRECTALTTLTLGEDVARLVVMIRCLRSMPKASRLNDLKLVMYASYPLFWPLDWVTLRGTITDTTMFPSMRSLTVEFYFYRESEDRAQMHELVEFAFVDRSLLDDMTQDRYGLLYHLNMLRHEHCFLGRSHLKETLFWKRIGAFDALCMNEVDDKDYTPQAATLSLVTIPSTKDWYNKLSGLGNVNDTYPREMSALKWLLHLTPPTGTIFMNDWDNAMVILEHAQSLAVKNSPNDLMVMDKGKISALRGTAKVFKKRISGLVDVASLAYKVPEPSRRDYMNLLRTFPGSYQYTEPEWQADPYGYFSREIITFQINHCYIEATSRDSFSACLKSIKVLVPAQELPKVIREMGSIDSTTLERANAYDAFLTARR</sequence>
<evidence type="ECO:0000313" key="1">
    <source>
        <dbReference type="EMBL" id="KAK0429713.1"/>
    </source>
</evidence>
<protein>
    <submittedName>
        <fullName evidence="1">Uncharacterized protein</fullName>
    </submittedName>
</protein>
<accession>A0AA39ISQ5</accession>
<proteinExistence type="predicted"/>